<accession>A0AAJ5YQ20</accession>
<evidence type="ECO:0000256" key="7">
    <source>
        <dbReference type="ARBA" id="ARBA00023242"/>
    </source>
</evidence>
<keyword evidence="8" id="KW-0175">Coiled coil</keyword>
<evidence type="ECO:0008006" key="11">
    <source>
        <dbReference type="Google" id="ProtNLM"/>
    </source>
</evidence>
<dbReference type="GO" id="GO:0017056">
    <property type="term" value="F:structural constituent of nuclear pore"/>
    <property type="evidence" value="ECO:0007669"/>
    <property type="project" value="InterPro"/>
</dbReference>
<name>A0AAJ5YQ20_9BASI</name>
<sequence length="779" mass="87195">MSDAGRSPWPRALADHTVFRTERENHVEVGEKHQLLAVRGMELIVVVQNEIRFTSLAQAKRALSSGDNHEANALLYKVLTSEVLTFEIRGIMVNPTGKLLLVYGSSELVILLLPRRSCLQSVGTDCGVKGMRVGSYFHAPKGCSPVAQCGWHPRGQDGASLIVLTEDALLREYNVLRDLEEPQQTLECIPDAGKRHSAFFAGDEDAACAVAFEFGDTELIEQTPDAARAPACWLLFTLFILTRSGDVWALCPFMPKSASLPRSIVNRLAQENMPNEYARRYLADLTNQMQLQQHTDVDMSFEQEDISEIYPATVAVNAPSSVPHRVAPQGPFLMQPAPIERSEDEASIASSMFFTQIFELDTPDSTLDVLGIGNCDGSVQLCILADRILPSWITTRFLIPKTDKPAPLLMVYESIMLPTSTLDSDHDSTHERNVVQFVRDPLYTNTVFVTHSWGVHRIIISWAETLLKATSTGNDAMAGALGTEFPHSQVTCIATTAQTQHDMTQIVGSILLHDVYLSYTFLAITLDMQLVAVELELRAPSDETTSAEMLIDPMYVSLLDSERFDVPKFSATFDAKQISSEPIKVTASTLRSLGSTAEQVRKQMHSIVTGANVTQNRLNRQVGELKRQIEQLNGIYQRIQSLQSTSLADRLQRIEHGQQVTISRIDKLLQQLMDQHEPQLSIHEKRWLEELQRMSREFGVNETKGASALEQLQKLQHQFQMLQPSFEQFSKLQHHNDRSSQHLGSAQSQRIEKLLGNEAQLLAQARAKILWMQQKLTSR</sequence>
<dbReference type="GO" id="GO:0006406">
    <property type="term" value="P:mRNA export from nucleus"/>
    <property type="evidence" value="ECO:0007669"/>
    <property type="project" value="TreeGrafter"/>
</dbReference>
<dbReference type="GO" id="GO:0000055">
    <property type="term" value="P:ribosomal large subunit export from nucleus"/>
    <property type="evidence" value="ECO:0007669"/>
    <property type="project" value="InterPro"/>
</dbReference>
<dbReference type="Pfam" id="PF10168">
    <property type="entry name" value="Nup88"/>
    <property type="match status" value="2"/>
</dbReference>
<feature type="coiled-coil region" evidence="8">
    <location>
        <begin position="615"/>
        <end position="642"/>
    </location>
</feature>
<dbReference type="GO" id="GO:0005643">
    <property type="term" value="C:nuclear pore"/>
    <property type="evidence" value="ECO:0007669"/>
    <property type="project" value="UniProtKB-SubCell"/>
</dbReference>
<evidence type="ECO:0000256" key="3">
    <source>
        <dbReference type="ARBA" id="ARBA00022816"/>
    </source>
</evidence>
<dbReference type="AlphaFoldDB" id="A0AAJ5YQ20"/>
<evidence type="ECO:0000256" key="4">
    <source>
        <dbReference type="ARBA" id="ARBA00022927"/>
    </source>
</evidence>
<evidence type="ECO:0000256" key="5">
    <source>
        <dbReference type="ARBA" id="ARBA00023010"/>
    </source>
</evidence>
<proteinExistence type="predicted"/>
<evidence type="ECO:0000313" key="10">
    <source>
        <dbReference type="Proteomes" id="UP001219567"/>
    </source>
</evidence>
<dbReference type="InterPro" id="IPR019321">
    <property type="entry name" value="Nucleoporin_Nup88"/>
</dbReference>
<organism evidence="9 10">
    <name type="scientific">Malassezia yamatoensis</name>
    <dbReference type="NCBI Taxonomy" id="253288"/>
    <lineage>
        <taxon>Eukaryota</taxon>
        <taxon>Fungi</taxon>
        <taxon>Dikarya</taxon>
        <taxon>Basidiomycota</taxon>
        <taxon>Ustilaginomycotina</taxon>
        <taxon>Malasseziomycetes</taxon>
        <taxon>Malasseziales</taxon>
        <taxon>Malasseziaceae</taxon>
        <taxon>Malassezia</taxon>
    </lineage>
</organism>
<protein>
    <recommendedName>
        <fullName evidence="11">Nucleoporin nup82</fullName>
    </recommendedName>
</protein>
<evidence type="ECO:0000256" key="8">
    <source>
        <dbReference type="SAM" id="Coils"/>
    </source>
</evidence>
<comment type="subcellular location">
    <subcellularLocation>
        <location evidence="1">Nucleus</location>
        <location evidence="1">Nuclear pore complex</location>
    </subcellularLocation>
</comment>
<keyword evidence="10" id="KW-1185">Reference proteome</keyword>
<dbReference type="PANTHER" id="PTHR13257:SF0">
    <property type="entry name" value="NUCLEAR PORE COMPLEX PROTEIN NUP88"/>
    <property type="match status" value="1"/>
</dbReference>
<keyword evidence="3" id="KW-0509">mRNA transport</keyword>
<gene>
    <name evidence="9" type="ORF">MYAM1_000431</name>
</gene>
<dbReference type="InterPro" id="IPR037700">
    <property type="entry name" value="NUP88/NUP82"/>
</dbReference>
<evidence type="ECO:0000256" key="2">
    <source>
        <dbReference type="ARBA" id="ARBA00022448"/>
    </source>
</evidence>
<evidence type="ECO:0000313" key="9">
    <source>
        <dbReference type="EMBL" id="WFC97712.1"/>
    </source>
</evidence>
<keyword evidence="2" id="KW-0813">Transport</keyword>
<keyword evidence="7" id="KW-0539">Nucleus</keyword>
<dbReference type="GO" id="GO:0006606">
    <property type="term" value="P:protein import into nucleus"/>
    <property type="evidence" value="ECO:0007669"/>
    <property type="project" value="TreeGrafter"/>
</dbReference>
<keyword evidence="4" id="KW-0653">Protein transport</keyword>
<evidence type="ECO:0000256" key="6">
    <source>
        <dbReference type="ARBA" id="ARBA00023132"/>
    </source>
</evidence>
<dbReference type="GO" id="GO:0000056">
    <property type="term" value="P:ribosomal small subunit export from nucleus"/>
    <property type="evidence" value="ECO:0007669"/>
    <property type="project" value="InterPro"/>
</dbReference>
<evidence type="ECO:0000256" key="1">
    <source>
        <dbReference type="ARBA" id="ARBA00004567"/>
    </source>
</evidence>
<keyword evidence="6" id="KW-0906">Nuclear pore complex</keyword>
<dbReference type="EMBL" id="CP119943">
    <property type="protein sequence ID" value="WFC97712.1"/>
    <property type="molecule type" value="Genomic_DNA"/>
</dbReference>
<dbReference type="PANTHER" id="PTHR13257">
    <property type="entry name" value="NUCLEOPORIN NUP84-RELATED"/>
    <property type="match status" value="1"/>
</dbReference>
<keyword evidence="5" id="KW-0811">Translocation</keyword>
<reference evidence="9 10" key="1">
    <citation type="submission" date="2023-03" db="EMBL/GenBank/DDBJ databases">
        <title>Mating type loci evolution in Malassezia.</title>
        <authorList>
            <person name="Coelho M.A."/>
        </authorList>
    </citation>
    <scope>NUCLEOTIDE SEQUENCE [LARGE SCALE GENOMIC DNA]</scope>
    <source>
        <strain evidence="9 10">CBS 9725</strain>
    </source>
</reference>
<dbReference type="Proteomes" id="UP001219567">
    <property type="component" value="Chromosome 1"/>
</dbReference>